<dbReference type="Pfam" id="PF00271">
    <property type="entry name" value="Helicase_C"/>
    <property type="match status" value="1"/>
</dbReference>
<dbReference type="CDD" id="cd18797">
    <property type="entry name" value="SF2_C_Hrq"/>
    <property type="match status" value="1"/>
</dbReference>
<keyword evidence="5" id="KW-0347">Helicase</keyword>
<dbReference type="InterPro" id="IPR018973">
    <property type="entry name" value="MZB"/>
</dbReference>
<dbReference type="Pfam" id="PF22982">
    <property type="entry name" value="WHD_HRQ1"/>
    <property type="match status" value="1"/>
</dbReference>
<dbReference type="SMART" id="SM00487">
    <property type="entry name" value="DEXDc"/>
    <property type="match status" value="1"/>
</dbReference>
<dbReference type="Pfam" id="PF09369">
    <property type="entry name" value="MZB"/>
    <property type="match status" value="1"/>
</dbReference>
<dbReference type="InterPro" id="IPR014001">
    <property type="entry name" value="Helicase_ATP-bd"/>
</dbReference>
<evidence type="ECO:0000259" key="3">
    <source>
        <dbReference type="PROSITE" id="PS51192"/>
    </source>
</evidence>
<evidence type="ECO:0000313" key="5">
    <source>
        <dbReference type="EMBL" id="MBB6478678.1"/>
    </source>
</evidence>
<dbReference type="GO" id="GO:0036297">
    <property type="term" value="P:interstrand cross-link repair"/>
    <property type="evidence" value="ECO:0007669"/>
    <property type="project" value="TreeGrafter"/>
</dbReference>
<reference evidence="5 6" key="1">
    <citation type="submission" date="2020-08" db="EMBL/GenBank/DDBJ databases">
        <title>Genomic Encyclopedia of Type Strains, Phase IV (KMG-IV): sequencing the most valuable type-strain genomes for metagenomic binning, comparative biology and taxonomic classification.</title>
        <authorList>
            <person name="Goeker M."/>
        </authorList>
    </citation>
    <scope>NUCLEOTIDE SEQUENCE [LARGE SCALE GENOMIC DNA]</scope>
    <source>
        <strain evidence="5 6">DSM 2461</strain>
    </source>
</reference>
<keyword evidence="6" id="KW-1185">Reference proteome</keyword>
<sequence>MMNSLSSIIKNLKEDKNFLSCVTRWEHIPPREGKYAQLPDDLNGIIKKSLSNKGIEKLYTHQRICYETAREKKDLVVVTPTASGKTLCYNLPVLQTLMENEEARALYLFPTKALSQDQQASLNEIVLDGDLPVKICTYDGDTPGSLRISARKSGRIIITNPDMLHSGILPNHPKWIEFFKSLQYIVLDEVHTYRGVFGSHMTNLIRRIKRIAEFYGSDPVFICCSATIGNPKELTERILERETVLVDDNGSPSGEKHIILYNPPLVDPVQGIRRGIVLEAQRMALKLLKGGVKTIVFARSRVKTELISSYLNKSLSNHYNENFRIKVEPYRGGYLPGERRMIEKGLRDGTISGVVSTNALELGIDIGGLDASILAGYPGSIASAWQQAGRAGRSSQLSLSMIIASSSPVDQYLTQNPEYFFGASPESGFVDPDNLFILIDHLKCAAFEIPFKKGELFGSEVEELLDYLEENGVLRHTGDTWHWADRSYPSERISLRSGAEENVVIIDTTRGRHEVIGEMDAHSARELLFEEAVYIHKGDQYKVLKLDLENHLCHVEESTVNYYTDSILKTDIKVLGVDDEESVMGLNLVSSDILVRSEVSKYKKIKFQTHENIGYGDIFLPEYEMHTRSAVLLFSEDSPAREAFEEIPGELQAPVMSRFATVVRNTAPLFLLCGRGDIGVAGRVRDPHFEQPGLYFFDNYPGGIGLADGFHLQMRNILEASLSLIEGCQCREGCPSCVGPCDDRDDFSGNPKDATKRFLKAWLSGFSR</sequence>
<keyword evidence="1" id="KW-0547">Nucleotide-binding</keyword>
<keyword evidence="5" id="KW-0378">Hydrolase</keyword>
<dbReference type="EMBL" id="JACHGJ010000001">
    <property type="protein sequence ID" value="MBB6478678.1"/>
    <property type="molecule type" value="Genomic_DNA"/>
</dbReference>
<name>A0A841R7G0_9SPIO</name>
<dbReference type="RefSeq" id="WP_184742737.1">
    <property type="nucleotide sequence ID" value="NZ_JACHGJ010000001.1"/>
</dbReference>
<dbReference type="AlphaFoldDB" id="A0A841R7G0"/>
<dbReference type="PANTHER" id="PTHR47957:SF3">
    <property type="entry name" value="ATP-DEPENDENT HELICASE HRQ1"/>
    <property type="match status" value="1"/>
</dbReference>
<dbReference type="InterPro" id="IPR001650">
    <property type="entry name" value="Helicase_C-like"/>
</dbReference>
<dbReference type="CDD" id="cd17923">
    <property type="entry name" value="DEXHc_Hrq1-like"/>
    <property type="match status" value="1"/>
</dbReference>
<dbReference type="Gene3D" id="3.40.50.300">
    <property type="entry name" value="P-loop containing nucleotide triphosphate hydrolases"/>
    <property type="match status" value="2"/>
</dbReference>
<accession>A0A841R7G0</accession>
<dbReference type="InterPro" id="IPR027417">
    <property type="entry name" value="P-loop_NTPase"/>
</dbReference>
<dbReference type="PROSITE" id="PS51194">
    <property type="entry name" value="HELICASE_CTER"/>
    <property type="match status" value="1"/>
</dbReference>
<dbReference type="PANTHER" id="PTHR47957">
    <property type="entry name" value="ATP-DEPENDENT HELICASE HRQ1"/>
    <property type="match status" value="1"/>
</dbReference>
<dbReference type="InterPro" id="IPR011545">
    <property type="entry name" value="DEAD/DEAH_box_helicase_dom"/>
</dbReference>
<dbReference type="Pfam" id="PF00270">
    <property type="entry name" value="DEAD"/>
    <property type="match status" value="1"/>
</dbReference>
<dbReference type="PROSITE" id="PS51192">
    <property type="entry name" value="HELICASE_ATP_BIND_1"/>
    <property type="match status" value="1"/>
</dbReference>
<keyword evidence="2" id="KW-0067">ATP-binding</keyword>
<evidence type="ECO:0000256" key="1">
    <source>
        <dbReference type="ARBA" id="ARBA00022741"/>
    </source>
</evidence>
<organism evidence="5 6">
    <name type="scientific">Spirochaeta isovalerica</name>
    <dbReference type="NCBI Taxonomy" id="150"/>
    <lineage>
        <taxon>Bacteria</taxon>
        <taxon>Pseudomonadati</taxon>
        <taxon>Spirochaetota</taxon>
        <taxon>Spirochaetia</taxon>
        <taxon>Spirochaetales</taxon>
        <taxon>Spirochaetaceae</taxon>
        <taxon>Spirochaeta</taxon>
    </lineage>
</organism>
<evidence type="ECO:0000259" key="4">
    <source>
        <dbReference type="PROSITE" id="PS51194"/>
    </source>
</evidence>
<dbReference type="Proteomes" id="UP000587760">
    <property type="component" value="Unassembled WGS sequence"/>
</dbReference>
<dbReference type="GO" id="GO:0043138">
    <property type="term" value="F:3'-5' DNA helicase activity"/>
    <property type="evidence" value="ECO:0007669"/>
    <property type="project" value="TreeGrafter"/>
</dbReference>
<evidence type="ECO:0000313" key="6">
    <source>
        <dbReference type="Proteomes" id="UP000587760"/>
    </source>
</evidence>
<dbReference type="SMART" id="SM00490">
    <property type="entry name" value="HELICc"/>
    <property type="match status" value="1"/>
</dbReference>
<dbReference type="GO" id="GO:0006289">
    <property type="term" value="P:nucleotide-excision repair"/>
    <property type="evidence" value="ECO:0007669"/>
    <property type="project" value="TreeGrafter"/>
</dbReference>
<dbReference type="InterPro" id="IPR055227">
    <property type="entry name" value="HRQ1_WHD"/>
</dbReference>
<evidence type="ECO:0000256" key="2">
    <source>
        <dbReference type="ARBA" id="ARBA00022840"/>
    </source>
</evidence>
<feature type="domain" description="Helicase C-terminal" evidence="4">
    <location>
        <begin position="279"/>
        <end position="436"/>
    </location>
</feature>
<feature type="domain" description="Helicase ATP-binding" evidence="3">
    <location>
        <begin position="66"/>
        <end position="246"/>
    </location>
</feature>
<dbReference type="GO" id="GO:0003676">
    <property type="term" value="F:nucleic acid binding"/>
    <property type="evidence" value="ECO:0007669"/>
    <property type="project" value="InterPro"/>
</dbReference>
<gene>
    <name evidence="5" type="ORF">HNR50_000311</name>
</gene>
<dbReference type="SUPFAM" id="SSF52540">
    <property type="entry name" value="P-loop containing nucleoside triphosphate hydrolases"/>
    <property type="match status" value="1"/>
</dbReference>
<protein>
    <submittedName>
        <fullName evidence="5">DEAD/DEAH box helicase domain-containing protein</fullName>
    </submittedName>
</protein>
<dbReference type="GO" id="GO:0005524">
    <property type="term" value="F:ATP binding"/>
    <property type="evidence" value="ECO:0007669"/>
    <property type="project" value="UniProtKB-KW"/>
</dbReference>
<comment type="caution">
    <text evidence="5">The sequence shown here is derived from an EMBL/GenBank/DDBJ whole genome shotgun (WGS) entry which is preliminary data.</text>
</comment>
<proteinExistence type="predicted"/>